<sequence>MFFIFNGNKSKKKQTISASTVTLSIAVLMMFGQFNIARAESVGLLNHNLEEGKVTLLTGSMVVSTKEDLEEYKKSFADACDIDFDGGGNIRLHYKSQGTTKDKGCTVDLLTNDVDEIKFTAGLSHSTALIDCIKEDMNLNILPFAYSLTNEELKSFTNGPIFGGDGCDSRCEKDMCVNKTGLEIRWKHSYTYIGEAIGIYSNPSKLSVCFIKKLIFILVGTTLIYDSKQLLDKQKQKGGVIAEINQTDPKYHIKFLKEIKRKEDQGKAYQGKAFCMKGIENILSPSTWEIVGKSPDPEKNRLLVFHLLPQKASRNLYRRTGESIHKYEEGRELPNGPRCDDLKITFVSGIMKDRYRLVTKPPSPDTTTTSNSSKTSTFSTTTSSTTSTSTTTKKEPPPLESSSTQEITKDSTENKKTSKTSTTNEENSVSTSKENQTNSTTINQAPETKTTESVTTSTFKGFVLTTAIATTTNNTTTINTTTTSSSNAVLIIIVIVVIMIIVGIGIAVYFLVIRKGAEKKEENAEGGDEIKRGLTEVEATNIKEDDEKEGKEKEGDELKDDEEGGNKKKDLSSETEGETEMKEEDNESENQEDNKEDDDIYT</sequence>
<evidence type="ECO:0000256" key="1">
    <source>
        <dbReference type="SAM" id="MobiDB-lite"/>
    </source>
</evidence>
<feature type="compositionally biased region" description="Basic and acidic residues" evidence="1">
    <location>
        <begin position="520"/>
        <end position="556"/>
    </location>
</feature>
<feature type="compositionally biased region" description="Low complexity" evidence="1">
    <location>
        <begin position="419"/>
        <end position="435"/>
    </location>
</feature>
<feature type="compositionally biased region" description="Basic and acidic residues" evidence="1">
    <location>
        <begin position="407"/>
        <end position="416"/>
    </location>
</feature>
<feature type="transmembrane region" description="Helical" evidence="2">
    <location>
        <begin position="488"/>
        <end position="512"/>
    </location>
</feature>
<keyword evidence="2" id="KW-0812">Transmembrane</keyword>
<name>A0A1I8BV10_MELHA</name>
<feature type="compositionally biased region" description="Low complexity" evidence="1">
    <location>
        <begin position="365"/>
        <end position="391"/>
    </location>
</feature>
<dbReference type="AlphaFoldDB" id="A0A1I8BV10"/>
<proteinExistence type="predicted"/>
<evidence type="ECO:0000313" key="4">
    <source>
        <dbReference type="WBParaSite" id="MhA1_Contig647.frz3.gene5"/>
    </source>
</evidence>
<evidence type="ECO:0000313" key="3">
    <source>
        <dbReference type="Proteomes" id="UP000095281"/>
    </source>
</evidence>
<accession>A0A1I8BV10</accession>
<dbReference type="Proteomes" id="UP000095281">
    <property type="component" value="Unplaced"/>
</dbReference>
<feature type="compositionally biased region" description="Acidic residues" evidence="1">
    <location>
        <begin position="573"/>
        <end position="602"/>
    </location>
</feature>
<dbReference type="WBParaSite" id="MhA1_Contig647.frz3.gene5">
    <property type="protein sequence ID" value="MhA1_Contig647.frz3.gene5"/>
    <property type="gene ID" value="MhA1_Contig647.frz3.gene5"/>
</dbReference>
<keyword evidence="2" id="KW-1133">Transmembrane helix</keyword>
<reference evidence="4" key="1">
    <citation type="submission" date="2016-11" db="UniProtKB">
        <authorList>
            <consortium name="WormBaseParasite"/>
        </authorList>
    </citation>
    <scope>IDENTIFICATION</scope>
</reference>
<keyword evidence="3" id="KW-1185">Reference proteome</keyword>
<evidence type="ECO:0000256" key="2">
    <source>
        <dbReference type="SAM" id="Phobius"/>
    </source>
</evidence>
<protein>
    <submittedName>
        <fullName evidence="4">Uncharacterized protein</fullName>
    </submittedName>
</protein>
<organism evidence="3 4">
    <name type="scientific">Meloidogyne hapla</name>
    <name type="common">Root-knot nematode worm</name>
    <dbReference type="NCBI Taxonomy" id="6305"/>
    <lineage>
        <taxon>Eukaryota</taxon>
        <taxon>Metazoa</taxon>
        <taxon>Ecdysozoa</taxon>
        <taxon>Nematoda</taxon>
        <taxon>Chromadorea</taxon>
        <taxon>Rhabditida</taxon>
        <taxon>Tylenchina</taxon>
        <taxon>Tylenchomorpha</taxon>
        <taxon>Tylenchoidea</taxon>
        <taxon>Meloidogynidae</taxon>
        <taxon>Meloidogyninae</taxon>
        <taxon>Meloidogyne</taxon>
    </lineage>
</organism>
<keyword evidence="2" id="KW-0472">Membrane</keyword>
<feature type="region of interest" description="Disordered" evidence="1">
    <location>
        <begin position="355"/>
        <end position="455"/>
    </location>
</feature>
<feature type="region of interest" description="Disordered" evidence="1">
    <location>
        <begin position="520"/>
        <end position="602"/>
    </location>
</feature>
<feature type="compositionally biased region" description="Polar residues" evidence="1">
    <location>
        <begin position="436"/>
        <end position="446"/>
    </location>
</feature>